<dbReference type="EMBL" id="CACRXK020006887">
    <property type="protein sequence ID" value="CAB4010739.1"/>
    <property type="molecule type" value="Genomic_DNA"/>
</dbReference>
<sequence length="146" mass="17323">MELFTLMAMEQFDPVQQPTYNAMDSENLGEFDKRIQVLAFRSLSTEILFISTNQHWRLNRSLDWYYNDHLYRAITYVLYHESYRLGIFTAFYKIILVDISNSTLHSHRLGISIIFGGDNREFCNTPFLDLEIRHSLFESALCHNKK</sequence>
<organism evidence="1 2">
    <name type="scientific">Paramuricea clavata</name>
    <name type="common">Red gorgonian</name>
    <name type="synonym">Violescent sea-whip</name>
    <dbReference type="NCBI Taxonomy" id="317549"/>
    <lineage>
        <taxon>Eukaryota</taxon>
        <taxon>Metazoa</taxon>
        <taxon>Cnidaria</taxon>
        <taxon>Anthozoa</taxon>
        <taxon>Octocorallia</taxon>
        <taxon>Malacalcyonacea</taxon>
        <taxon>Plexauridae</taxon>
        <taxon>Paramuricea</taxon>
    </lineage>
</organism>
<gene>
    <name evidence="1" type="ORF">PACLA_8A045669</name>
</gene>
<name>A0A7D9IQ61_PARCT</name>
<evidence type="ECO:0000313" key="1">
    <source>
        <dbReference type="EMBL" id="CAB4010739.1"/>
    </source>
</evidence>
<keyword evidence="2" id="KW-1185">Reference proteome</keyword>
<comment type="caution">
    <text evidence="1">The sequence shown here is derived from an EMBL/GenBank/DDBJ whole genome shotgun (WGS) entry which is preliminary data.</text>
</comment>
<evidence type="ECO:0000313" key="2">
    <source>
        <dbReference type="Proteomes" id="UP001152795"/>
    </source>
</evidence>
<protein>
    <submittedName>
        <fullName evidence="1">Uncharacterized protein</fullName>
    </submittedName>
</protein>
<reference evidence="1" key="1">
    <citation type="submission" date="2020-04" db="EMBL/GenBank/DDBJ databases">
        <authorList>
            <person name="Alioto T."/>
            <person name="Alioto T."/>
            <person name="Gomez Garrido J."/>
        </authorList>
    </citation>
    <scope>NUCLEOTIDE SEQUENCE</scope>
    <source>
        <strain evidence="1">A484AB</strain>
    </source>
</reference>
<accession>A0A7D9IQ61</accession>
<dbReference type="AlphaFoldDB" id="A0A7D9IQ61"/>
<proteinExistence type="predicted"/>
<dbReference type="Proteomes" id="UP001152795">
    <property type="component" value="Unassembled WGS sequence"/>
</dbReference>